<accession>A0A1Z3LVT9</accession>
<proteinExistence type="predicted"/>
<reference evidence="1 2" key="2">
    <citation type="submission" date="2017-06" db="EMBL/GenBank/DDBJ databases">
        <authorList>
            <person name="Kim H.J."/>
            <person name="Triplett B.A."/>
        </authorList>
    </citation>
    <scope>NUCLEOTIDE SEQUENCE [LARGE SCALE GENOMIC DNA]</scope>
    <source>
        <strain evidence="1 2">BZC3</strain>
    </source>
</reference>
<sequence length="728" mass="80060">MKLEDVPASSAGVSQATLTPALKALSASRFLAALPLGGLSQAEVDKLVGILLRSNDLVSQMPNSSRQTRRDAFVVEVVSEVGSRYGVDVAAAIEEAFEVHRTVEASYHAIGAVLAQQPLRKLAPQAELEVLLARLADRSEQMFVHAQRAMERQGRLNLGNEIRSVDDDGAEFSIDGVSGAFLEGFRIHLSMLAHEGSWFASDGVIVAPGVDGLNSAVSEDAAACEALAAIWRRWARLERRRRFWRGEWTQEPAPAELTAARPGPSPDGLHVLEYLPGEAELLDWAAFERSKEVAIQSFAKALVLKQGTPPIKDISDGPVDLLPAAAVRDHELNGAGYLVTVLGQDIFDDDRRFAGLRLVEWLRGYALLGLLADRASAAGETTLDRHLLHFRQGELEAHMAGAGLGAEAAEVFIRHASVHRRSGDLFDTPLLQLPDGEFLLIGMAALNADPGQLTLSRLNSLEVAPKDKGTVFERAVMDLFESQGLKPFTIDAKRGSETYQLDVLVPWGRFLFVIECKNRGLSDNHPEAGFYFARQIDEFVDQTQRQVEGLKAHPELVELAGGISLDEYEIVPCILFSQPFSEPDGRDGVLISDWSGLTRFFEDRYFKRLHHHRVSPKLEVMHRIAIYDQWRGDTPTPEGLLRHLRKAPQTNLMLHRADVRPELFQVTGTLVASTLEYTKGDEDLDALGEILGFDPQSVRDLQAAFEAAVEEAKQAHNAAADEPENGQV</sequence>
<dbReference type="RefSeq" id="WP_088410329.1">
    <property type="nucleotide sequence ID" value="NZ_CP021995.1"/>
</dbReference>
<dbReference type="InterPro" id="IPR011335">
    <property type="entry name" value="Restrct_endonuc-II-like"/>
</dbReference>
<dbReference type="AlphaFoldDB" id="A0A1Z3LVT9"/>
<name>A0A1Z3LVT9_BREDI</name>
<reference evidence="1 2" key="1">
    <citation type="submission" date="2017-06" db="EMBL/GenBank/DDBJ databases">
        <title>Biodegradation of gentamicin by bacterial consortia AMQD4 in synthetic medium and raw gentamicin sewage.</title>
        <authorList>
            <person name="Chang H."/>
            <person name="Feng Y."/>
            <person name="Li Z."/>
            <person name="Xue J."/>
            <person name="Cheng D."/>
        </authorList>
    </citation>
    <scope>NUCLEOTIDE SEQUENCE [LARGE SCALE GENOMIC DNA]</scope>
    <source>
        <strain evidence="1 2">BZC3</strain>
    </source>
</reference>
<evidence type="ECO:0008006" key="3">
    <source>
        <dbReference type="Google" id="ProtNLM"/>
    </source>
</evidence>
<dbReference type="Proteomes" id="UP000197024">
    <property type="component" value="Chromosome"/>
</dbReference>
<organism evidence="1 2">
    <name type="scientific">Brevundimonas diminuta</name>
    <name type="common">Pseudomonas diminuta</name>
    <dbReference type="NCBI Taxonomy" id="293"/>
    <lineage>
        <taxon>Bacteria</taxon>
        <taxon>Pseudomonadati</taxon>
        <taxon>Pseudomonadota</taxon>
        <taxon>Alphaproteobacteria</taxon>
        <taxon>Caulobacterales</taxon>
        <taxon>Caulobacteraceae</taxon>
        <taxon>Brevundimonas</taxon>
    </lineage>
</organism>
<evidence type="ECO:0000313" key="2">
    <source>
        <dbReference type="Proteomes" id="UP000197024"/>
    </source>
</evidence>
<protein>
    <recommendedName>
        <fullName evidence="3">NERD domain-containing protein</fullName>
    </recommendedName>
</protein>
<dbReference type="EMBL" id="CP021995">
    <property type="protein sequence ID" value="ASD26303.1"/>
    <property type="molecule type" value="Genomic_DNA"/>
</dbReference>
<evidence type="ECO:0000313" key="1">
    <source>
        <dbReference type="EMBL" id="ASD26303.1"/>
    </source>
</evidence>
<dbReference type="SUPFAM" id="SSF52980">
    <property type="entry name" value="Restriction endonuclease-like"/>
    <property type="match status" value="1"/>
</dbReference>
<gene>
    <name evidence="1" type="ORF">CD943_04990</name>
</gene>